<dbReference type="EMBL" id="CP045890">
    <property type="protein sequence ID" value="QQP56986.1"/>
    <property type="molecule type" value="Genomic_DNA"/>
</dbReference>
<name>A0A7T8KJD2_CALRO</name>
<feature type="non-terminal residue" evidence="1">
    <location>
        <position position="1"/>
    </location>
</feature>
<dbReference type="OrthoDB" id="278338at2759"/>
<reference evidence="2" key="1">
    <citation type="submission" date="2021-01" db="EMBL/GenBank/DDBJ databases">
        <title>Caligus Genome Assembly.</title>
        <authorList>
            <person name="Gallardo-Escarate C."/>
        </authorList>
    </citation>
    <scope>NUCLEOTIDE SEQUENCE [LARGE SCALE GENOMIC DNA]</scope>
</reference>
<evidence type="ECO:0000313" key="2">
    <source>
        <dbReference type="Proteomes" id="UP000595437"/>
    </source>
</evidence>
<proteinExistence type="predicted"/>
<evidence type="ECO:0000313" key="1">
    <source>
        <dbReference type="EMBL" id="QQP56986.1"/>
    </source>
</evidence>
<accession>A0A7T8KJD2</accession>
<feature type="non-terminal residue" evidence="1">
    <location>
        <position position="69"/>
    </location>
</feature>
<protein>
    <submittedName>
        <fullName evidence="1">Calcium uniporter protein_ mitochondriallike</fullName>
    </submittedName>
</protein>
<dbReference type="Proteomes" id="UP000595437">
    <property type="component" value="Chromosome 1"/>
</dbReference>
<dbReference type="AlphaFoldDB" id="A0A7T8KJD2"/>
<keyword evidence="2" id="KW-1185">Reference proteome</keyword>
<gene>
    <name evidence="1" type="ORF">FKW44_001834</name>
</gene>
<organism evidence="1 2">
    <name type="scientific">Caligus rogercresseyi</name>
    <name type="common">Sea louse</name>
    <dbReference type="NCBI Taxonomy" id="217165"/>
    <lineage>
        <taxon>Eukaryota</taxon>
        <taxon>Metazoa</taxon>
        <taxon>Ecdysozoa</taxon>
        <taxon>Arthropoda</taxon>
        <taxon>Crustacea</taxon>
        <taxon>Multicrustacea</taxon>
        <taxon>Hexanauplia</taxon>
        <taxon>Copepoda</taxon>
        <taxon>Siphonostomatoida</taxon>
        <taxon>Caligidae</taxon>
        <taxon>Caligus</taxon>
    </lineage>
</organism>
<sequence length="69" mass="7554">RGDFLSMIQEEDKGVDRAVIRSSTSGTLLTQDFTLSINDKDYAVSPTESSELLVSERPLSESDLALFGD</sequence>